<evidence type="ECO:0000313" key="2">
    <source>
        <dbReference type="Proteomes" id="UP000002921"/>
    </source>
</evidence>
<reference evidence="1 2" key="1">
    <citation type="journal article" date="2013" name="J. Bacteriol.">
        <title>Evolutionary Relationships among Actinophages and a Putative Adaptation for Growth in Streptomyces spp.</title>
        <authorList>
            <person name="Smith M.C."/>
            <person name="Hendrix R.W."/>
            <person name="Dedrick R."/>
            <person name="Mitchell K."/>
            <person name="Ko C.C."/>
            <person name="Russell D."/>
            <person name="Bell E."/>
            <person name="Gregory M."/>
            <person name="Bibb M.J."/>
            <person name="Pethick F."/>
            <person name="Jacobs-Sera D."/>
            <person name="Herron P."/>
            <person name="Buttner M.J."/>
            <person name="Hatfull G.F."/>
        </authorList>
    </citation>
    <scope>NUCLEOTIDE SEQUENCE [LARGE SCALE GENOMIC DNA]</scope>
</reference>
<organism evidence="1 2">
    <name type="scientific">Streptomyces phage phiELB20</name>
    <dbReference type="NCBI Taxonomy" id="1211278"/>
    <lineage>
        <taxon>Viruses</taxon>
        <taxon>Duplodnaviria</taxon>
        <taxon>Heunggongvirae</taxon>
        <taxon>Uroviricota</taxon>
        <taxon>Caudoviricetes</taxon>
        <taxon>Arquatrovirinae</taxon>
        <taxon>Arequatrovirus</taxon>
        <taxon>Arequatrovirus ELB20</taxon>
    </lineage>
</organism>
<dbReference type="EMBL" id="JX262376">
    <property type="protein sequence ID" value="AFO10877.1"/>
    <property type="molecule type" value="Genomic_DNA"/>
</dbReference>
<evidence type="ECO:0000313" key="1">
    <source>
        <dbReference type="EMBL" id="AFO10877.1"/>
    </source>
</evidence>
<gene>
    <name evidence="1" type="ORF">ELB20_11</name>
</gene>
<proteinExistence type="predicted"/>
<accession>I7B7K9</accession>
<dbReference type="Proteomes" id="UP000002921">
    <property type="component" value="Genome"/>
</dbReference>
<keyword evidence="2" id="KW-1185">Reference proteome</keyword>
<protein>
    <submittedName>
        <fullName evidence="1">Head-to-tail stopper</fullName>
    </submittedName>
</protein>
<sequence length="113" mass="12927">MSSMQRRRGVTARIWKTSKQIDNRGNEVLVADADGPYEVRCALIPQRSARAEVPGQQQINITRMIVSADLENVSLWSRVEVHGAVWDVVTPPAYHHGERKTRHWSIDIRERPS</sequence>
<name>I7B7K9_9CAUD</name>